<dbReference type="PROSITE" id="PS00165">
    <property type="entry name" value="DEHYDRATASE_SER_THR"/>
    <property type="match status" value="1"/>
</dbReference>
<dbReference type="Gene3D" id="3.40.50.1100">
    <property type="match status" value="2"/>
</dbReference>
<keyword evidence="3" id="KW-0663">Pyridoxal phosphate</keyword>
<dbReference type="InterPro" id="IPR036052">
    <property type="entry name" value="TrpB-like_PALP_sf"/>
</dbReference>
<dbReference type="GO" id="GO:0009097">
    <property type="term" value="P:isoleucine biosynthetic process"/>
    <property type="evidence" value="ECO:0007669"/>
    <property type="project" value="TreeGrafter"/>
</dbReference>
<sequence>MNKYVRTAVKCYLMLMFDEYKKLIQEASQQVYAVAKRTELDYAPQLSIRHNNKIWLKREDQQPVFSYKIRGAYNLIASLSKEEQGLGVITASAGNHAQGVALAARHLNLKSIIVMPKTTPEIKIDSVKRMNAEVILFGNTYDDSKEHALKLSAEKGMHYVSPYDHPLVIAGQATVGVELLEQHPNKPDIIFVPIGGGGLVAGIAAYVKARDSDIKIIGVEPDEAPCMHHAFEAGERIELEQIGIFADGAAVKQAGKENYRIAKELVDEIL</sequence>
<dbReference type="GO" id="GO:0006565">
    <property type="term" value="P:L-serine catabolic process"/>
    <property type="evidence" value="ECO:0007669"/>
    <property type="project" value="TreeGrafter"/>
</dbReference>
<feature type="domain" description="Tryptophan synthase beta chain-like PALP" evidence="5">
    <location>
        <begin position="36"/>
        <end position="269"/>
    </location>
</feature>
<dbReference type="PANTHER" id="PTHR48078">
    <property type="entry name" value="THREONINE DEHYDRATASE, MITOCHONDRIAL-RELATED"/>
    <property type="match status" value="1"/>
</dbReference>
<dbReference type="GO" id="GO:0003941">
    <property type="term" value="F:L-serine ammonia-lyase activity"/>
    <property type="evidence" value="ECO:0007669"/>
    <property type="project" value="TreeGrafter"/>
</dbReference>
<evidence type="ECO:0000256" key="2">
    <source>
        <dbReference type="ARBA" id="ARBA00010869"/>
    </source>
</evidence>
<reference evidence="6" key="1">
    <citation type="submission" date="2018-05" db="EMBL/GenBank/DDBJ databases">
        <authorList>
            <person name="Lanie J.A."/>
            <person name="Ng W.-L."/>
            <person name="Kazmierczak K.M."/>
            <person name="Andrzejewski T.M."/>
            <person name="Davidsen T.M."/>
            <person name="Wayne K.J."/>
            <person name="Tettelin H."/>
            <person name="Glass J.I."/>
            <person name="Rusch D."/>
            <person name="Podicherti R."/>
            <person name="Tsui H.-C.T."/>
            <person name="Winkler M.E."/>
        </authorList>
    </citation>
    <scope>NUCLEOTIDE SEQUENCE</scope>
</reference>
<gene>
    <name evidence="6" type="ORF">METZ01_LOCUS408728</name>
</gene>
<dbReference type="PANTHER" id="PTHR48078:SF11">
    <property type="entry name" value="THREONINE DEHYDRATASE, MITOCHONDRIAL"/>
    <property type="match status" value="1"/>
</dbReference>
<dbReference type="Pfam" id="PF00291">
    <property type="entry name" value="PALP"/>
    <property type="match status" value="1"/>
</dbReference>
<dbReference type="GO" id="GO:0004794">
    <property type="term" value="F:threonine deaminase activity"/>
    <property type="evidence" value="ECO:0007669"/>
    <property type="project" value="TreeGrafter"/>
</dbReference>
<dbReference type="InterPro" id="IPR001926">
    <property type="entry name" value="TrpB-like_PALP"/>
</dbReference>
<protein>
    <recommendedName>
        <fullName evidence="5">Tryptophan synthase beta chain-like PALP domain-containing protein</fullName>
    </recommendedName>
</protein>
<dbReference type="GO" id="GO:0030170">
    <property type="term" value="F:pyridoxal phosphate binding"/>
    <property type="evidence" value="ECO:0007669"/>
    <property type="project" value="InterPro"/>
</dbReference>
<keyword evidence="4" id="KW-0456">Lyase</keyword>
<dbReference type="GO" id="GO:0006567">
    <property type="term" value="P:L-threonine catabolic process"/>
    <property type="evidence" value="ECO:0007669"/>
    <property type="project" value="TreeGrafter"/>
</dbReference>
<dbReference type="EMBL" id="UINC01158367">
    <property type="protein sequence ID" value="SVD55874.1"/>
    <property type="molecule type" value="Genomic_DNA"/>
</dbReference>
<evidence type="ECO:0000256" key="4">
    <source>
        <dbReference type="ARBA" id="ARBA00023239"/>
    </source>
</evidence>
<name>A0A382WB83_9ZZZZ</name>
<comment type="cofactor">
    <cofactor evidence="1">
        <name>pyridoxal 5'-phosphate</name>
        <dbReference type="ChEBI" id="CHEBI:597326"/>
    </cofactor>
</comment>
<feature type="non-terminal residue" evidence="6">
    <location>
        <position position="270"/>
    </location>
</feature>
<evidence type="ECO:0000259" key="5">
    <source>
        <dbReference type="Pfam" id="PF00291"/>
    </source>
</evidence>
<evidence type="ECO:0000313" key="6">
    <source>
        <dbReference type="EMBL" id="SVD55874.1"/>
    </source>
</evidence>
<dbReference type="CDD" id="cd01562">
    <property type="entry name" value="Thr-dehyd"/>
    <property type="match status" value="1"/>
</dbReference>
<comment type="similarity">
    <text evidence="2">Belongs to the serine/threonine dehydratase family.</text>
</comment>
<organism evidence="6">
    <name type="scientific">marine metagenome</name>
    <dbReference type="NCBI Taxonomy" id="408172"/>
    <lineage>
        <taxon>unclassified sequences</taxon>
        <taxon>metagenomes</taxon>
        <taxon>ecological metagenomes</taxon>
    </lineage>
</organism>
<dbReference type="FunFam" id="3.40.50.1100:FF:000005">
    <property type="entry name" value="Threonine dehydratase catabolic"/>
    <property type="match status" value="1"/>
</dbReference>
<proteinExistence type="inferred from homology"/>
<dbReference type="AlphaFoldDB" id="A0A382WB83"/>
<dbReference type="InterPro" id="IPR000634">
    <property type="entry name" value="Ser/Thr_deHydtase_PyrdxlP-BS"/>
</dbReference>
<dbReference type="InterPro" id="IPR050147">
    <property type="entry name" value="Ser/Thr_Dehydratase"/>
</dbReference>
<evidence type="ECO:0000256" key="1">
    <source>
        <dbReference type="ARBA" id="ARBA00001933"/>
    </source>
</evidence>
<dbReference type="SUPFAM" id="SSF53686">
    <property type="entry name" value="Tryptophan synthase beta subunit-like PLP-dependent enzymes"/>
    <property type="match status" value="1"/>
</dbReference>
<accession>A0A382WB83</accession>
<evidence type="ECO:0000256" key="3">
    <source>
        <dbReference type="ARBA" id="ARBA00022898"/>
    </source>
</evidence>